<dbReference type="InParanoid" id="T1HKA4"/>
<accession>T1HKA4</accession>
<evidence type="ECO:0000313" key="2">
    <source>
        <dbReference type="Proteomes" id="UP000015103"/>
    </source>
</evidence>
<name>T1HKA4_RHOPR</name>
<evidence type="ECO:0000313" key="1">
    <source>
        <dbReference type="EnsemblMetazoa" id="RPRC004477-PA"/>
    </source>
</evidence>
<keyword evidence="2" id="KW-1185">Reference proteome</keyword>
<dbReference type="AlphaFoldDB" id="T1HKA4"/>
<sequence>MMLDDDLKIFLNEIADWRKSYTRKWNEIKELTAVIGMLKNELRISQENEKRIQSLLNSKQEHIIHLEKILSRFSEEREKNMKLNQENVKLKEEVERNVKKYNEEQEKWDRIKRDLMENYENELKSTKEAAKEEVFYLRTDIAKLNETNASTIECLKNELQKKEEDCKHTISQTISTYEEKLSKMNGDLASAQTEIKLLRERCAANMNLLYRWKSENLSWNHMKTVIF</sequence>
<dbReference type="EnsemblMetazoa" id="RPRC004477-RA">
    <property type="protein sequence ID" value="RPRC004477-PA"/>
    <property type="gene ID" value="RPRC004477"/>
</dbReference>
<dbReference type="HOGENOM" id="CLU_1221017_0_0_1"/>
<proteinExistence type="predicted"/>
<protein>
    <submittedName>
        <fullName evidence="1">Uncharacterized protein</fullName>
    </submittedName>
</protein>
<dbReference type="VEuPathDB" id="VectorBase:RPRC004477"/>
<dbReference type="EMBL" id="ACPB03023539">
    <property type="status" value="NOT_ANNOTATED_CDS"/>
    <property type="molecule type" value="Genomic_DNA"/>
</dbReference>
<organism evidence="1 2">
    <name type="scientific">Rhodnius prolixus</name>
    <name type="common">Triatomid bug</name>
    <dbReference type="NCBI Taxonomy" id="13249"/>
    <lineage>
        <taxon>Eukaryota</taxon>
        <taxon>Metazoa</taxon>
        <taxon>Ecdysozoa</taxon>
        <taxon>Arthropoda</taxon>
        <taxon>Hexapoda</taxon>
        <taxon>Insecta</taxon>
        <taxon>Pterygota</taxon>
        <taxon>Neoptera</taxon>
        <taxon>Paraneoptera</taxon>
        <taxon>Hemiptera</taxon>
        <taxon>Heteroptera</taxon>
        <taxon>Panheteroptera</taxon>
        <taxon>Cimicomorpha</taxon>
        <taxon>Reduviidae</taxon>
        <taxon>Triatominae</taxon>
        <taxon>Rhodnius</taxon>
    </lineage>
</organism>
<reference evidence="1" key="1">
    <citation type="submission" date="2015-05" db="UniProtKB">
        <authorList>
            <consortium name="EnsemblMetazoa"/>
        </authorList>
    </citation>
    <scope>IDENTIFICATION</scope>
</reference>
<dbReference type="OMA" id="NGSNKAM"/>
<dbReference type="Proteomes" id="UP000015103">
    <property type="component" value="Unassembled WGS sequence"/>
</dbReference>